<dbReference type="InterPro" id="IPR051159">
    <property type="entry name" value="Hexapeptide_acetyltransf"/>
</dbReference>
<dbReference type="CDD" id="cd04647">
    <property type="entry name" value="LbH_MAT_like"/>
    <property type="match status" value="1"/>
</dbReference>
<dbReference type="PANTHER" id="PTHR23416">
    <property type="entry name" value="SIALIC ACID SYNTHASE-RELATED"/>
    <property type="match status" value="1"/>
</dbReference>
<dbReference type="SUPFAM" id="SSF51161">
    <property type="entry name" value="Trimeric LpxA-like enzymes"/>
    <property type="match status" value="1"/>
</dbReference>
<dbReference type="InterPro" id="IPR001451">
    <property type="entry name" value="Hexapep"/>
</dbReference>
<evidence type="ECO:0000313" key="4">
    <source>
        <dbReference type="Proteomes" id="UP000029525"/>
    </source>
</evidence>
<organism evidence="3 4">
    <name type="scientific">Prevotella bivia DNF00320</name>
    <dbReference type="NCBI Taxonomy" id="1401068"/>
    <lineage>
        <taxon>Bacteria</taxon>
        <taxon>Pseudomonadati</taxon>
        <taxon>Bacteroidota</taxon>
        <taxon>Bacteroidia</taxon>
        <taxon>Bacteroidales</taxon>
        <taxon>Prevotellaceae</taxon>
        <taxon>Prevotella</taxon>
    </lineage>
</organism>
<name>A0A096A915_9BACT</name>
<dbReference type="AlphaFoldDB" id="A0A096A915"/>
<dbReference type="Pfam" id="PF00132">
    <property type="entry name" value="Hexapep"/>
    <property type="match status" value="1"/>
</dbReference>
<dbReference type="GO" id="GO:0008374">
    <property type="term" value="F:O-acyltransferase activity"/>
    <property type="evidence" value="ECO:0007669"/>
    <property type="project" value="TreeGrafter"/>
</dbReference>
<gene>
    <name evidence="3" type="ORF">HMPREF0647_09575</name>
</gene>
<reference evidence="3 4" key="1">
    <citation type="submission" date="2014-07" db="EMBL/GenBank/DDBJ databases">
        <authorList>
            <person name="McCorrison J."/>
            <person name="Sanka R."/>
            <person name="Torralba M."/>
            <person name="Gillis M."/>
            <person name="Haft D.H."/>
            <person name="Methe B."/>
            <person name="Sutton G."/>
            <person name="Nelson K.E."/>
        </authorList>
    </citation>
    <scope>NUCLEOTIDE SEQUENCE [LARGE SCALE GENOMIC DNA]</scope>
    <source>
        <strain evidence="3 4">DNF00320</strain>
    </source>
</reference>
<sequence length="178" mass="19378">MVSFYTEKELEKLGLKSYGANVKISRYACFYGADNISIGDNVRIDDFCILSGNVTLGSNIHISAHVSLYGAGGILMEDFTGVSPYSAIFSAMDDFSGEYLIGPIHEENKINVHHGQVVLKRYSQVGTHCVIFPGVTIGEGSVLGAMTLANKDIPEWGIYIGKPATFLKKRSNHLLSII</sequence>
<dbReference type="Proteomes" id="UP000029525">
    <property type="component" value="Unassembled WGS sequence"/>
</dbReference>
<protein>
    <submittedName>
        <fullName evidence="3">Galactoside O-acetyltransferase</fullName>
    </submittedName>
</protein>
<proteinExistence type="inferred from homology"/>
<evidence type="ECO:0000256" key="2">
    <source>
        <dbReference type="ARBA" id="ARBA00022679"/>
    </source>
</evidence>
<dbReference type="OrthoDB" id="9812571at2"/>
<dbReference type="Gene3D" id="2.160.10.10">
    <property type="entry name" value="Hexapeptide repeat proteins"/>
    <property type="match status" value="1"/>
</dbReference>
<keyword evidence="2 3" id="KW-0808">Transferase</keyword>
<comment type="caution">
    <text evidence="3">The sequence shown here is derived from an EMBL/GenBank/DDBJ whole genome shotgun (WGS) entry which is preliminary data.</text>
</comment>
<dbReference type="InterPro" id="IPR011004">
    <property type="entry name" value="Trimer_LpxA-like_sf"/>
</dbReference>
<accession>A0A096A915</accession>
<dbReference type="EMBL" id="JRNQ01000073">
    <property type="protein sequence ID" value="KGF43598.1"/>
    <property type="molecule type" value="Genomic_DNA"/>
</dbReference>
<dbReference type="PANTHER" id="PTHR23416:SF23">
    <property type="entry name" value="ACETYLTRANSFERASE C18B11.09C-RELATED"/>
    <property type="match status" value="1"/>
</dbReference>
<comment type="similarity">
    <text evidence="1">Belongs to the transferase hexapeptide repeat family.</text>
</comment>
<dbReference type="GO" id="GO:0005829">
    <property type="term" value="C:cytosol"/>
    <property type="evidence" value="ECO:0007669"/>
    <property type="project" value="TreeGrafter"/>
</dbReference>
<evidence type="ECO:0000256" key="1">
    <source>
        <dbReference type="ARBA" id="ARBA00007274"/>
    </source>
</evidence>
<evidence type="ECO:0000313" key="3">
    <source>
        <dbReference type="EMBL" id="KGF43598.1"/>
    </source>
</evidence>